<dbReference type="PANTHER" id="PTHR24414">
    <property type="entry name" value="F-BOX/KELCH-REPEAT PROTEIN SKIP4"/>
    <property type="match status" value="1"/>
</dbReference>
<dbReference type="SUPFAM" id="SSF117281">
    <property type="entry name" value="Kelch motif"/>
    <property type="match status" value="1"/>
</dbReference>
<evidence type="ECO:0000313" key="4">
    <source>
        <dbReference type="Proteomes" id="UP000467841"/>
    </source>
</evidence>
<evidence type="ECO:0000259" key="1">
    <source>
        <dbReference type="Pfam" id="PF00646"/>
    </source>
</evidence>
<keyword evidence="4" id="KW-1185">Reference proteome</keyword>
<sequence>MSLSPTPNWYQRIVLLIKKMEIKKKKKPSPQQPNMAPSLSNDLLLTCFALISRLYYPTLSLVSKSFQSLIASPELYEIRSLLGRTESCLYVCLRFPPDPNPRWYTLCMKPDHTGKKKKKKNTKKDEKSSGRLLVPISIKNAPPSECSNLVAVGPYIYAISGSTKNDSCSNVPFLDCRTHTWLEAPKLRVAHTNRYFERTLYLPGECKDPDSLNCIEVYDAERKTWKPVPPERRETKFKSMEGKMILHASTGNHIGLAFIPKESSYEELGTNTGSDLFRICCIIHNISYYYSYENGGEFVWVEENLRRIVKGLEGLPKISSDYRNVKLVRHGENMLVLWDESVGRKERKVWCAELSFERRSTEEMWGKVEWFGVVLTVPKSYVFMSAISATV</sequence>
<evidence type="ECO:0000313" key="3">
    <source>
        <dbReference type="EMBL" id="CAA7055267.1"/>
    </source>
</evidence>
<dbReference type="Pfam" id="PF25210">
    <property type="entry name" value="Kelch_FKB95"/>
    <property type="match status" value="1"/>
</dbReference>
<dbReference type="InterPro" id="IPR050354">
    <property type="entry name" value="F-box/kelch-repeat_ARATH"/>
</dbReference>
<name>A0A6D2KT52_9BRAS</name>
<dbReference type="EMBL" id="CACVBM020001607">
    <property type="protein sequence ID" value="CAA7055267.1"/>
    <property type="molecule type" value="Genomic_DNA"/>
</dbReference>
<dbReference type="OrthoDB" id="1027940at2759"/>
<dbReference type="SUPFAM" id="SSF81383">
    <property type="entry name" value="F-box domain"/>
    <property type="match status" value="1"/>
</dbReference>
<dbReference type="Proteomes" id="UP000467841">
    <property type="component" value="Unassembled WGS sequence"/>
</dbReference>
<comment type="caution">
    <text evidence="3">The sequence shown here is derived from an EMBL/GenBank/DDBJ whole genome shotgun (WGS) entry which is preliminary data.</text>
</comment>
<dbReference type="InterPro" id="IPR015915">
    <property type="entry name" value="Kelch-typ_b-propeller"/>
</dbReference>
<dbReference type="CDD" id="cd22152">
    <property type="entry name" value="F-box_AtAFR-like"/>
    <property type="match status" value="1"/>
</dbReference>
<organism evidence="3 4">
    <name type="scientific">Microthlaspi erraticum</name>
    <dbReference type="NCBI Taxonomy" id="1685480"/>
    <lineage>
        <taxon>Eukaryota</taxon>
        <taxon>Viridiplantae</taxon>
        <taxon>Streptophyta</taxon>
        <taxon>Embryophyta</taxon>
        <taxon>Tracheophyta</taxon>
        <taxon>Spermatophyta</taxon>
        <taxon>Magnoliopsida</taxon>
        <taxon>eudicotyledons</taxon>
        <taxon>Gunneridae</taxon>
        <taxon>Pentapetalae</taxon>
        <taxon>rosids</taxon>
        <taxon>malvids</taxon>
        <taxon>Brassicales</taxon>
        <taxon>Brassicaceae</taxon>
        <taxon>Coluteocarpeae</taxon>
        <taxon>Microthlaspi</taxon>
    </lineage>
</organism>
<feature type="domain" description="FKB95-like N-terminal Kelch" evidence="2">
    <location>
        <begin position="103"/>
        <end position="375"/>
    </location>
</feature>
<dbReference type="InterPro" id="IPR001810">
    <property type="entry name" value="F-box_dom"/>
</dbReference>
<reference evidence="3" key="1">
    <citation type="submission" date="2020-01" db="EMBL/GenBank/DDBJ databases">
        <authorList>
            <person name="Mishra B."/>
        </authorList>
    </citation>
    <scope>NUCLEOTIDE SEQUENCE [LARGE SCALE GENOMIC DNA]</scope>
</reference>
<dbReference type="AlphaFoldDB" id="A0A6D2KT52"/>
<dbReference type="InterPro" id="IPR036047">
    <property type="entry name" value="F-box-like_dom_sf"/>
</dbReference>
<dbReference type="Pfam" id="PF00646">
    <property type="entry name" value="F-box"/>
    <property type="match status" value="1"/>
</dbReference>
<dbReference type="PANTHER" id="PTHR24414:SF191">
    <property type="entry name" value="F-BOX DOMAIN-CONTAINING PROTEIN"/>
    <property type="match status" value="1"/>
</dbReference>
<feature type="domain" description="F-box" evidence="1">
    <location>
        <begin position="38"/>
        <end position="76"/>
    </location>
</feature>
<proteinExistence type="predicted"/>
<protein>
    <submittedName>
        <fullName evidence="3">Uncharacterized protein</fullName>
    </submittedName>
</protein>
<gene>
    <name evidence="3" type="ORF">MERR_LOCUS42503</name>
</gene>
<evidence type="ECO:0000259" key="2">
    <source>
        <dbReference type="Pfam" id="PF25210"/>
    </source>
</evidence>
<dbReference type="Gene3D" id="2.120.10.80">
    <property type="entry name" value="Kelch-type beta propeller"/>
    <property type="match status" value="1"/>
</dbReference>
<dbReference type="InterPro" id="IPR057499">
    <property type="entry name" value="Kelch_FKB95"/>
</dbReference>
<accession>A0A6D2KT52</accession>